<evidence type="ECO:0000256" key="7">
    <source>
        <dbReference type="SAM" id="SignalP"/>
    </source>
</evidence>
<dbReference type="GO" id="GO:0008289">
    <property type="term" value="F:lipid binding"/>
    <property type="evidence" value="ECO:0007669"/>
    <property type="project" value="UniProtKB-KW"/>
</dbReference>
<keyword evidence="3" id="KW-0964">Secreted</keyword>
<organism evidence="8">
    <name type="scientific">Aphelenchoides besseyi</name>
    <dbReference type="NCBI Taxonomy" id="269767"/>
    <lineage>
        <taxon>Eukaryota</taxon>
        <taxon>Metazoa</taxon>
        <taxon>Ecdysozoa</taxon>
        <taxon>Nematoda</taxon>
        <taxon>Chromadorea</taxon>
        <taxon>Rhabditida</taxon>
        <taxon>Tylenchina</taxon>
        <taxon>Tylenchomorpha</taxon>
        <taxon>Aphelenchoidea</taxon>
        <taxon>Aphelenchoididae</taxon>
        <taxon>Aphelenchoides</taxon>
    </lineage>
</organism>
<proteinExistence type="evidence at transcript level"/>
<dbReference type="AlphaFoldDB" id="A0A1S5RME0"/>
<sequence>MFARFLLCGLFLIAVDAADEINIPLAISPIIKDLIPKSTIDELNKLTADQHALLQSAFKKHGSNATALATDLRRNNPELAIKIHELMTEFESRVQKLPAEGKSFVTKVIEILQNIVNEKDLQKASSEIVQQWQTLMKSTKSTIEQQFPTVPKVLDSDKFKKFATEKHR</sequence>
<keyword evidence="5" id="KW-0175">Coiled coil</keyword>
<keyword evidence="6" id="KW-0446">Lipid-binding</keyword>
<comment type="similarity">
    <text evidence="2">Belongs to the fatty-acid and retinol-binding protein (FARBP) family.</text>
</comment>
<evidence type="ECO:0000256" key="1">
    <source>
        <dbReference type="ARBA" id="ARBA00004613"/>
    </source>
</evidence>
<dbReference type="Gene3D" id="1.20.120.1100">
    <property type="match status" value="1"/>
</dbReference>
<gene>
    <name evidence="8" type="primary">far-4</name>
</gene>
<evidence type="ECO:0000256" key="4">
    <source>
        <dbReference type="ARBA" id="ARBA00022729"/>
    </source>
</evidence>
<feature type="chain" id="PRO_5013136963" evidence="7">
    <location>
        <begin position="18"/>
        <end position="168"/>
    </location>
</feature>
<dbReference type="SMR" id="A0A1S5RME0"/>
<evidence type="ECO:0000256" key="2">
    <source>
        <dbReference type="ARBA" id="ARBA00006648"/>
    </source>
</evidence>
<evidence type="ECO:0000256" key="5">
    <source>
        <dbReference type="ARBA" id="ARBA00023054"/>
    </source>
</evidence>
<evidence type="ECO:0000256" key="6">
    <source>
        <dbReference type="ARBA" id="ARBA00023121"/>
    </source>
</evidence>
<dbReference type="EMBL" id="KT387728">
    <property type="protein sequence ID" value="AOC59160.1"/>
    <property type="molecule type" value="mRNA"/>
</dbReference>
<protein>
    <submittedName>
        <fullName evidence="8">Fatty-acid and retinol-binding protein 4</fullName>
    </submittedName>
</protein>
<name>A0A1S5RME0_9BILA</name>
<evidence type="ECO:0000313" key="8">
    <source>
        <dbReference type="EMBL" id="AOC59160.1"/>
    </source>
</evidence>
<reference evidence="8" key="1">
    <citation type="submission" date="2015-08" db="EMBL/GenBank/DDBJ databases">
        <authorList>
            <person name="Babu N.S."/>
            <person name="Beckwith C.J."/>
            <person name="Beseler K.G."/>
            <person name="Brison A."/>
            <person name="Carone J.V."/>
            <person name="Caskin T.P."/>
            <person name="Diamond M."/>
            <person name="Durham M.E."/>
            <person name="Foxe J.M."/>
            <person name="Go M."/>
            <person name="Henderson B.A."/>
            <person name="Jones I.B."/>
            <person name="McGettigan J.A."/>
            <person name="Micheletti S.J."/>
            <person name="Nasrallah M.E."/>
            <person name="Ortiz D."/>
            <person name="Piller C.R."/>
            <person name="Privatt S.R."/>
            <person name="Schneider S.L."/>
            <person name="Sharp S."/>
            <person name="Smith T.C."/>
            <person name="Stanton J.D."/>
            <person name="Ullery H.E."/>
            <person name="Wilson R.J."/>
            <person name="Serrano M.G."/>
            <person name="Buck G."/>
            <person name="Lee V."/>
            <person name="Wang Y."/>
            <person name="Carvalho R."/>
            <person name="Voegtly L."/>
            <person name="Shi R."/>
            <person name="Duckworth R."/>
            <person name="Johnson A."/>
            <person name="Loviza R."/>
            <person name="Walstead R."/>
            <person name="Shah Z."/>
            <person name="Kiflezghi M."/>
            <person name="Wade K."/>
            <person name="Ball S.L."/>
            <person name="Bradley K.W."/>
            <person name="Asai D.J."/>
            <person name="Bowman C.A."/>
            <person name="Russell D.A."/>
            <person name="Pope W.H."/>
            <person name="Jacobs-Sera D."/>
            <person name="Hendrix R.W."/>
            <person name="Hatfull G.F."/>
        </authorList>
    </citation>
    <scope>NUCLEOTIDE SEQUENCE</scope>
</reference>
<comment type="subcellular location">
    <subcellularLocation>
        <location evidence="1">Secreted</location>
    </subcellularLocation>
</comment>
<accession>A0A1S5RME0</accession>
<dbReference type="InterPro" id="IPR008632">
    <property type="entry name" value="Gp-FAR-1"/>
</dbReference>
<evidence type="ECO:0000256" key="3">
    <source>
        <dbReference type="ARBA" id="ARBA00022525"/>
    </source>
</evidence>
<feature type="signal peptide" evidence="7">
    <location>
        <begin position="1"/>
        <end position="17"/>
    </location>
</feature>
<dbReference type="GO" id="GO:0005576">
    <property type="term" value="C:extracellular region"/>
    <property type="evidence" value="ECO:0007669"/>
    <property type="project" value="UniProtKB-SubCell"/>
</dbReference>
<dbReference type="Pfam" id="PF05823">
    <property type="entry name" value="Gp-FAR-1"/>
    <property type="match status" value="1"/>
</dbReference>
<keyword evidence="4 7" id="KW-0732">Signal</keyword>